<dbReference type="EMBL" id="DVJK01000136">
    <property type="protein sequence ID" value="HIS66892.1"/>
    <property type="molecule type" value="Genomic_DNA"/>
</dbReference>
<accession>A0A9D1JV75</accession>
<keyword evidence="2 3" id="KW-0808">Transferase</keyword>
<dbReference type="PIRSF" id="PIRSF004553">
    <property type="entry name" value="CHP00095"/>
    <property type="match status" value="1"/>
</dbReference>
<dbReference type="EC" id="2.1.1.171" evidence="3"/>
<proteinExistence type="predicted"/>
<reference evidence="3" key="1">
    <citation type="submission" date="2020-10" db="EMBL/GenBank/DDBJ databases">
        <authorList>
            <person name="Gilroy R."/>
        </authorList>
    </citation>
    <scope>NUCLEOTIDE SEQUENCE</scope>
    <source>
        <strain evidence="3">ChiHjej10B9-9673</strain>
    </source>
</reference>
<dbReference type="PANTHER" id="PTHR43542:SF1">
    <property type="entry name" value="METHYLTRANSFERASE"/>
    <property type="match status" value="1"/>
</dbReference>
<dbReference type="Gene3D" id="3.40.50.150">
    <property type="entry name" value="Vaccinia Virus protein VP39"/>
    <property type="match status" value="1"/>
</dbReference>
<dbReference type="CDD" id="cd02440">
    <property type="entry name" value="AdoMet_MTases"/>
    <property type="match status" value="1"/>
</dbReference>
<dbReference type="InterPro" id="IPR004398">
    <property type="entry name" value="RNA_MeTrfase_RsmD"/>
</dbReference>
<dbReference type="GO" id="GO:0003676">
    <property type="term" value="F:nucleic acid binding"/>
    <property type="evidence" value="ECO:0007669"/>
    <property type="project" value="InterPro"/>
</dbReference>
<gene>
    <name evidence="3" type="primary">rsmD</name>
    <name evidence="3" type="ORF">IAC18_04945</name>
</gene>
<keyword evidence="1 3" id="KW-0489">Methyltransferase</keyword>
<sequence length="178" mass="19749">MRVITGTARGRRLLEPEGMAIRPTTDMVKEALFNIIQFDIEGRRVLDLFAGTGQLGIEALSRGAAEAVFCDESRSAVKLVRANLERCGLKGRVELCDSLGYLKGAGKFDLVFLDPPYDTNLLEKALELIQNVDILNDGGIIVCESRREKALPEAVAPYRKDLSRRYGKVCLTVYRKDA</sequence>
<evidence type="ECO:0000313" key="4">
    <source>
        <dbReference type="Proteomes" id="UP000824001"/>
    </source>
</evidence>
<evidence type="ECO:0000256" key="1">
    <source>
        <dbReference type="ARBA" id="ARBA00022603"/>
    </source>
</evidence>
<dbReference type="AlphaFoldDB" id="A0A9D1JV75"/>
<dbReference type="PANTHER" id="PTHR43542">
    <property type="entry name" value="METHYLTRANSFERASE"/>
    <property type="match status" value="1"/>
</dbReference>
<dbReference type="Proteomes" id="UP000824001">
    <property type="component" value="Unassembled WGS sequence"/>
</dbReference>
<protein>
    <submittedName>
        <fullName evidence="3">16S rRNA (Guanine(966)-N(2))-methyltransferase RsmD</fullName>
        <ecNumber evidence="3">2.1.1.171</ecNumber>
    </submittedName>
</protein>
<dbReference type="PROSITE" id="PS00092">
    <property type="entry name" value="N6_MTASE"/>
    <property type="match status" value="1"/>
</dbReference>
<dbReference type="NCBIfam" id="TIGR00095">
    <property type="entry name" value="16S rRNA (guanine(966)-N(2))-methyltransferase RsmD"/>
    <property type="match status" value="1"/>
</dbReference>
<name>A0A9D1JV75_9FIRM</name>
<dbReference type="InterPro" id="IPR029063">
    <property type="entry name" value="SAM-dependent_MTases_sf"/>
</dbReference>
<comment type="caution">
    <text evidence="3">The sequence shown here is derived from an EMBL/GenBank/DDBJ whole genome shotgun (WGS) entry which is preliminary data.</text>
</comment>
<dbReference type="Pfam" id="PF03602">
    <property type="entry name" value="Cons_hypoth95"/>
    <property type="match status" value="1"/>
</dbReference>
<dbReference type="GO" id="GO:0052913">
    <property type="term" value="F:16S rRNA (guanine(966)-N(2))-methyltransferase activity"/>
    <property type="evidence" value="ECO:0007669"/>
    <property type="project" value="UniProtKB-EC"/>
</dbReference>
<organism evidence="3 4">
    <name type="scientific">Candidatus Scatomorpha merdipullorum</name>
    <dbReference type="NCBI Taxonomy" id="2840927"/>
    <lineage>
        <taxon>Bacteria</taxon>
        <taxon>Bacillati</taxon>
        <taxon>Bacillota</taxon>
        <taxon>Clostridia</taxon>
        <taxon>Eubacteriales</taxon>
        <taxon>Candidatus Scatomorpha</taxon>
    </lineage>
</organism>
<evidence type="ECO:0000313" key="3">
    <source>
        <dbReference type="EMBL" id="HIS66892.1"/>
    </source>
</evidence>
<dbReference type="InterPro" id="IPR002052">
    <property type="entry name" value="DNA_methylase_N6_adenine_CS"/>
</dbReference>
<reference evidence="3" key="2">
    <citation type="journal article" date="2021" name="PeerJ">
        <title>Extensive microbial diversity within the chicken gut microbiome revealed by metagenomics and culture.</title>
        <authorList>
            <person name="Gilroy R."/>
            <person name="Ravi A."/>
            <person name="Getino M."/>
            <person name="Pursley I."/>
            <person name="Horton D.L."/>
            <person name="Alikhan N.F."/>
            <person name="Baker D."/>
            <person name="Gharbi K."/>
            <person name="Hall N."/>
            <person name="Watson M."/>
            <person name="Adriaenssens E.M."/>
            <person name="Foster-Nyarko E."/>
            <person name="Jarju S."/>
            <person name="Secka A."/>
            <person name="Antonio M."/>
            <person name="Oren A."/>
            <person name="Chaudhuri R.R."/>
            <person name="La Ragione R."/>
            <person name="Hildebrand F."/>
            <person name="Pallen M.J."/>
        </authorList>
    </citation>
    <scope>NUCLEOTIDE SEQUENCE</scope>
    <source>
        <strain evidence="3">ChiHjej10B9-9673</strain>
    </source>
</reference>
<dbReference type="SUPFAM" id="SSF53335">
    <property type="entry name" value="S-adenosyl-L-methionine-dependent methyltransferases"/>
    <property type="match status" value="1"/>
</dbReference>
<evidence type="ECO:0000256" key="2">
    <source>
        <dbReference type="ARBA" id="ARBA00022679"/>
    </source>
</evidence>